<sequence>MRLDSGTDHTSLRPYAWSGAGTRGDVSCWFSLLAECCVVRSMPQCRARTHGAIGVPAESDWAVGLVAVAGKSLCVWPT</sequence>
<feature type="compositionally biased region" description="Basic and acidic residues" evidence="1">
    <location>
        <begin position="1"/>
        <end position="11"/>
    </location>
</feature>
<organism evidence="2 3">
    <name type="scientific">Pseudomonas putida (strain DOT-T1E)</name>
    <dbReference type="NCBI Taxonomy" id="1196325"/>
    <lineage>
        <taxon>Bacteria</taxon>
        <taxon>Pseudomonadati</taxon>
        <taxon>Pseudomonadota</taxon>
        <taxon>Gammaproteobacteria</taxon>
        <taxon>Pseudomonadales</taxon>
        <taxon>Pseudomonadaceae</taxon>
        <taxon>Pseudomonas</taxon>
    </lineage>
</organism>
<feature type="region of interest" description="Disordered" evidence="1">
    <location>
        <begin position="1"/>
        <end position="22"/>
    </location>
</feature>
<dbReference type="HOGENOM" id="CLU_2619355_0_0_6"/>
<dbReference type="EMBL" id="CP003734">
    <property type="protein sequence ID" value="AFO49142.1"/>
    <property type="molecule type" value="Genomic_DNA"/>
</dbReference>
<gene>
    <name evidence="2" type="ordered locus">T1E_3306</name>
</gene>
<protein>
    <submittedName>
        <fullName evidence="2">Uncharacterized protein</fullName>
    </submittedName>
</protein>
<accession>I7BYB0</accession>
<dbReference type="PATRIC" id="fig|1196325.3.peg.3275"/>
<dbReference type="AlphaFoldDB" id="I7BYB0"/>
<proteinExistence type="predicted"/>
<evidence type="ECO:0000256" key="1">
    <source>
        <dbReference type="SAM" id="MobiDB-lite"/>
    </source>
</evidence>
<name>I7BYB0_PSEPT</name>
<dbReference type="KEGG" id="ppx:T1E_3306"/>
<reference evidence="3" key="1">
    <citation type="journal article" date="2013" name="Microb. Biotechnol.">
        <title>Metabolic potential of the organic-solvent tolerant Pseudomonas putida DOT-T1E deduced from its annotated genome.</title>
        <authorList>
            <person name="Udaondo Z."/>
            <person name="Molina L."/>
            <person name="Daniels C."/>
            <person name="Gomez M.J."/>
            <person name="Molina-Henares M.A."/>
            <person name="Matilla M.A."/>
            <person name="Roca A."/>
            <person name="Fernandez M."/>
            <person name="Duque E."/>
            <person name="Segura A."/>
            <person name="Ramos J.L."/>
        </authorList>
    </citation>
    <scope>NUCLEOTIDE SEQUENCE [LARGE SCALE GENOMIC DNA]</scope>
    <source>
        <strain evidence="3">DOT-T1E</strain>
    </source>
</reference>
<evidence type="ECO:0000313" key="3">
    <source>
        <dbReference type="Proteomes" id="UP000006503"/>
    </source>
</evidence>
<evidence type="ECO:0000313" key="2">
    <source>
        <dbReference type="EMBL" id="AFO49142.1"/>
    </source>
</evidence>
<dbReference type="Proteomes" id="UP000006503">
    <property type="component" value="Chromosome"/>
</dbReference>